<keyword evidence="2" id="KW-1185">Reference proteome</keyword>
<dbReference type="Proteomes" id="UP000326198">
    <property type="component" value="Unassembled WGS sequence"/>
</dbReference>
<reference evidence="1 2" key="1">
    <citation type="submission" date="2019-04" db="EMBL/GenBank/DDBJ databases">
        <title>Friends and foes A comparative genomics studyof 23 Aspergillus species from section Flavi.</title>
        <authorList>
            <consortium name="DOE Joint Genome Institute"/>
            <person name="Kjaerbolling I."/>
            <person name="Vesth T."/>
            <person name="Frisvad J.C."/>
            <person name="Nybo J.L."/>
            <person name="Theobald S."/>
            <person name="Kildgaard S."/>
            <person name="Isbrandt T."/>
            <person name="Kuo A."/>
            <person name="Sato A."/>
            <person name="Lyhne E.K."/>
            <person name="Kogle M.E."/>
            <person name="Wiebenga A."/>
            <person name="Kun R.S."/>
            <person name="Lubbers R.J."/>
            <person name="Makela M.R."/>
            <person name="Barry K."/>
            <person name="Chovatia M."/>
            <person name="Clum A."/>
            <person name="Daum C."/>
            <person name="Haridas S."/>
            <person name="He G."/>
            <person name="LaButti K."/>
            <person name="Lipzen A."/>
            <person name="Mondo S."/>
            <person name="Riley R."/>
            <person name="Salamov A."/>
            <person name="Simmons B.A."/>
            <person name="Magnuson J.K."/>
            <person name="Henrissat B."/>
            <person name="Mortensen U.H."/>
            <person name="Larsen T.O."/>
            <person name="Devries R.P."/>
            <person name="Grigoriev I.V."/>
            <person name="Machida M."/>
            <person name="Baker S.E."/>
            <person name="Andersen M.R."/>
        </authorList>
    </citation>
    <scope>NUCLEOTIDE SEQUENCE [LARGE SCALE GENOMIC DNA]</scope>
    <source>
        <strain evidence="1 2">IBT 29228</strain>
    </source>
</reference>
<evidence type="ECO:0000313" key="1">
    <source>
        <dbReference type="EMBL" id="KAE8372236.1"/>
    </source>
</evidence>
<dbReference type="AlphaFoldDB" id="A0A5N7ASD4"/>
<protein>
    <submittedName>
        <fullName evidence="1">Uncharacterized protein</fullName>
    </submittedName>
</protein>
<organism evidence="1 2">
    <name type="scientific">Aspergillus bertholletiae</name>
    <dbReference type="NCBI Taxonomy" id="1226010"/>
    <lineage>
        <taxon>Eukaryota</taxon>
        <taxon>Fungi</taxon>
        <taxon>Dikarya</taxon>
        <taxon>Ascomycota</taxon>
        <taxon>Pezizomycotina</taxon>
        <taxon>Eurotiomycetes</taxon>
        <taxon>Eurotiomycetidae</taxon>
        <taxon>Eurotiales</taxon>
        <taxon>Aspergillaceae</taxon>
        <taxon>Aspergillus</taxon>
        <taxon>Aspergillus subgen. Circumdati</taxon>
    </lineage>
</organism>
<name>A0A5N7ASD4_9EURO</name>
<accession>A0A5N7ASD4</accession>
<sequence length="60" mass="7160">MFRVAFEANIRQAEFKALMDGAIWTKVPKMFGRYWRRRKARDWTISTRSACRKPRSLLPG</sequence>
<evidence type="ECO:0000313" key="2">
    <source>
        <dbReference type="Proteomes" id="UP000326198"/>
    </source>
</evidence>
<gene>
    <name evidence="1" type="ORF">BDV26DRAFT_274577</name>
</gene>
<proteinExistence type="predicted"/>
<dbReference type="EMBL" id="ML736369">
    <property type="protein sequence ID" value="KAE8372236.1"/>
    <property type="molecule type" value="Genomic_DNA"/>
</dbReference>